<protein>
    <submittedName>
        <fullName evidence="4">Thioesterase superfamily protein</fullName>
    </submittedName>
</protein>
<feature type="domain" description="Thioesterase" evidence="3">
    <location>
        <begin position="92"/>
        <end position="160"/>
    </location>
</feature>
<dbReference type="NCBIfam" id="TIGR00369">
    <property type="entry name" value="unchar_dom_1"/>
    <property type="match status" value="1"/>
</dbReference>
<dbReference type="GO" id="GO:0047617">
    <property type="term" value="F:fatty acyl-CoA hydrolase activity"/>
    <property type="evidence" value="ECO:0007669"/>
    <property type="project" value="InterPro"/>
</dbReference>
<dbReference type="InterPro" id="IPR003736">
    <property type="entry name" value="PAAI_dom"/>
</dbReference>
<comment type="caution">
    <text evidence="4">The sequence shown here is derived from an EMBL/GenBank/DDBJ whole genome shotgun (WGS) entry which is preliminary data.</text>
</comment>
<dbReference type="Proteomes" id="UP000054598">
    <property type="component" value="Unassembled WGS sequence"/>
</dbReference>
<evidence type="ECO:0000259" key="3">
    <source>
        <dbReference type="Pfam" id="PF03061"/>
    </source>
</evidence>
<evidence type="ECO:0000256" key="2">
    <source>
        <dbReference type="ARBA" id="ARBA00022801"/>
    </source>
</evidence>
<reference evidence="5" key="1">
    <citation type="journal article" date="2015" name="MBio">
        <title>Genome-Resolved Metagenomic Analysis Reveals Roles for Candidate Phyla and Other Microbial Community Members in Biogeochemical Transformations in Oil Reservoirs.</title>
        <authorList>
            <person name="Hu P."/>
            <person name="Tom L."/>
            <person name="Singh A."/>
            <person name="Thomas B.C."/>
            <person name="Baker B.J."/>
            <person name="Piceno Y.M."/>
            <person name="Andersen G.L."/>
            <person name="Banfield J.F."/>
        </authorList>
    </citation>
    <scope>NUCLEOTIDE SEQUENCE [LARGE SCALE GENOMIC DNA]</scope>
</reference>
<dbReference type="AlphaFoldDB" id="A0A101ITG8"/>
<accession>A0A101ITG8</accession>
<dbReference type="SUPFAM" id="SSF54637">
    <property type="entry name" value="Thioesterase/thiol ester dehydrase-isomerase"/>
    <property type="match status" value="1"/>
</dbReference>
<dbReference type="PATRIC" id="fig|2198.3.peg.1042"/>
<dbReference type="PANTHER" id="PTHR21660">
    <property type="entry name" value="THIOESTERASE SUPERFAMILY MEMBER-RELATED"/>
    <property type="match status" value="1"/>
</dbReference>
<evidence type="ECO:0000313" key="5">
    <source>
        <dbReference type="Proteomes" id="UP000054598"/>
    </source>
</evidence>
<dbReference type="CDD" id="cd03443">
    <property type="entry name" value="PaaI_thioesterase"/>
    <property type="match status" value="1"/>
</dbReference>
<comment type="similarity">
    <text evidence="1">Belongs to the thioesterase PaaI family.</text>
</comment>
<dbReference type="PANTHER" id="PTHR21660:SF1">
    <property type="entry name" value="ACYL-COENZYME A THIOESTERASE 13"/>
    <property type="match status" value="1"/>
</dbReference>
<keyword evidence="2" id="KW-0378">Hydrolase</keyword>
<proteinExistence type="inferred from homology"/>
<dbReference type="InterPro" id="IPR039298">
    <property type="entry name" value="ACOT13"/>
</dbReference>
<dbReference type="EMBL" id="LGHE01000124">
    <property type="protein sequence ID" value="KUL01094.1"/>
    <property type="molecule type" value="Genomic_DNA"/>
</dbReference>
<evidence type="ECO:0000313" key="4">
    <source>
        <dbReference type="EMBL" id="KUL01094.1"/>
    </source>
</evidence>
<name>A0A101ITG8_9EURY</name>
<evidence type="ECO:0000256" key="1">
    <source>
        <dbReference type="ARBA" id="ARBA00008324"/>
    </source>
</evidence>
<dbReference type="Pfam" id="PF03061">
    <property type="entry name" value="4HBT"/>
    <property type="match status" value="1"/>
</dbReference>
<dbReference type="InterPro" id="IPR029069">
    <property type="entry name" value="HotDog_dom_sf"/>
</dbReference>
<gene>
    <name evidence="4" type="ORF">XE10_1166</name>
</gene>
<dbReference type="Gene3D" id="3.10.129.10">
    <property type="entry name" value="Hotdog Thioesterase"/>
    <property type="match status" value="1"/>
</dbReference>
<dbReference type="InterPro" id="IPR006683">
    <property type="entry name" value="Thioestr_dom"/>
</dbReference>
<organism evidence="4 5">
    <name type="scientific">Methanoculleus marisnigri</name>
    <dbReference type="NCBI Taxonomy" id="2198"/>
    <lineage>
        <taxon>Archaea</taxon>
        <taxon>Methanobacteriati</taxon>
        <taxon>Methanobacteriota</taxon>
        <taxon>Stenosarchaea group</taxon>
        <taxon>Methanomicrobia</taxon>
        <taxon>Methanomicrobiales</taxon>
        <taxon>Methanomicrobiaceae</taxon>
        <taxon>Methanoculleus</taxon>
    </lineage>
</organism>
<sequence>MAIPSIDSTAANRHEILYRARYSQRLSRRTPNPLAYGRGRVDYIDELNRVGRDANPFFKLMGIELGEFGDGCASLTMEVRPDMLNGAGWLQGGVYVALADEAIALALYTLLSKDEKIATIDEHTSFIKGVNTGTIAATGRVIRKGRRVAFADGEVRSAADDTLLTRTSTSFAVIGK</sequence>